<evidence type="ECO:0000256" key="2">
    <source>
        <dbReference type="ARBA" id="ARBA00022692"/>
    </source>
</evidence>
<feature type="transmembrane region" description="Helical" evidence="6">
    <location>
        <begin position="163"/>
        <end position="179"/>
    </location>
</feature>
<dbReference type="EMBL" id="QVFD01000004">
    <property type="protein sequence ID" value="RGC48911.1"/>
    <property type="molecule type" value="Genomic_DNA"/>
</dbReference>
<feature type="transmembrane region" description="Helical" evidence="6">
    <location>
        <begin position="112"/>
        <end position="130"/>
    </location>
</feature>
<dbReference type="GO" id="GO:0005886">
    <property type="term" value="C:plasma membrane"/>
    <property type="evidence" value="ECO:0007669"/>
    <property type="project" value="TreeGrafter"/>
</dbReference>
<keyword evidence="4 6" id="KW-1133">Transmembrane helix</keyword>
<dbReference type="InterPro" id="IPR001182">
    <property type="entry name" value="FtsW/RodA"/>
</dbReference>
<dbReference type="GO" id="GO:0032153">
    <property type="term" value="C:cell division site"/>
    <property type="evidence" value="ECO:0007669"/>
    <property type="project" value="TreeGrafter"/>
</dbReference>
<dbReference type="Pfam" id="PF01098">
    <property type="entry name" value="FTSW_RODA_SPOVE"/>
    <property type="match status" value="1"/>
</dbReference>
<evidence type="ECO:0000313" key="7">
    <source>
        <dbReference type="EMBL" id="RGB81920.1"/>
    </source>
</evidence>
<evidence type="ECO:0000256" key="6">
    <source>
        <dbReference type="SAM" id="Phobius"/>
    </source>
</evidence>
<evidence type="ECO:0000256" key="4">
    <source>
        <dbReference type="ARBA" id="ARBA00022989"/>
    </source>
</evidence>
<dbReference type="PANTHER" id="PTHR30474">
    <property type="entry name" value="CELL CYCLE PROTEIN"/>
    <property type="match status" value="1"/>
</dbReference>
<keyword evidence="5 6" id="KW-0472">Membrane</keyword>
<comment type="subcellular location">
    <subcellularLocation>
        <location evidence="1">Membrane</location>
        <topology evidence="1">Multi-pass membrane protein</topology>
    </subcellularLocation>
</comment>
<feature type="transmembrane region" description="Helical" evidence="6">
    <location>
        <begin position="354"/>
        <end position="374"/>
    </location>
</feature>
<organism evidence="8 10">
    <name type="scientific">Coprococcus catus</name>
    <dbReference type="NCBI Taxonomy" id="116085"/>
    <lineage>
        <taxon>Bacteria</taxon>
        <taxon>Bacillati</taxon>
        <taxon>Bacillota</taxon>
        <taxon>Clostridia</taxon>
        <taxon>Lachnospirales</taxon>
        <taxon>Lachnospiraceae</taxon>
        <taxon>Coprococcus</taxon>
    </lineage>
</organism>
<gene>
    <name evidence="7" type="ORF">DW070_01770</name>
    <name evidence="8" type="ORF">DW747_06500</name>
</gene>
<evidence type="ECO:0000313" key="10">
    <source>
        <dbReference type="Proteomes" id="UP000261231"/>
    </source>
</evidence>
<feature type="transmembrane region" description="Helical" evidence="6">
    <location>
        <begin position="78"/>
        <end position="100"/>
    </location>
</feature>
<dbReference type="AlphaFoldDB" id="A0A3E2XN71"/>
<keyword evidence="3" id="KW-0133">Cell shape</keyword>
<dbReference type="GO" id="GO:0051301">
    <property type="term" value="P:cell division"/>
    <property type="evidence" value="ECO:0007669"/>
    <property type="project" value="InterPro"/>
</dbReference>
<protein>
    <submittedName>
        <fullName evidence="8">Rod shape-determining protein RodA</fullName>
    </submittedName>
</protein>
<proteinExistence type="predicted"/>
<comment type="caution">
    <text evidence="8">The sequence shown here is derived from an EMBL/GenBank/DDBJ whole genome shotgun (WGS) entry which is preliminary data.</text>
</comment>
<evidence type="ECO:0000256" key="3">
    <source>
        <dbReference type="ARBA" id="ARBA00022960"/>
    </source>
</evidence>
<feature type="transmembrane region" description="Helical" evidence="6">
    <location>
        <begin position="20"/>
        <end position="39"/>
    </location>
</feature>
<feature type="transmembrane region" description="Helical" evidence="6">
    <location>
        <begin position="51"/>
        <end position="71"/>
    </location>
</feature>
<name>A0A3E2XN71_9FIRM</name>
<sequence>MLQRRKILQYHTNKYNIHMYNFRLVLYVWVLSIIGILVINSAADGFAAKQLIGFVGGSVVMIIFSLIDYNYIAKFEWFLYSINIGMLIAVKLFGISVNGARRWFSLGPFGTFQPSELSKVIMLIIFAHLISEQKEKINSLATILRIGILYMIPMFLVAWEPDLSTTMVFAFLFCTLMFVGGISYKIIGAILGAALPLGGILIWYIQQPGQILLHDYQLNRVLSFLNPSDYLLTTYNQQYNSIMAIGSGMLTGKGLDNNTITSVKGGNFISEPQTDFIFAVVGEELGFIGSCVVIGLILLIVIECLRIAKDARDMRGRLVASGVAGIITFQSFVNIGVATGILPNTGLPLPFVSYGLSSLLSNFICIGLVLNVGLQRNRR</sequence>
<dbReference type="EMBL" id="QVEP01000003">
    <property type="protein sequence ID" value="RGB81920.1"/>
    <property type="molecule type" value="Genomic_DNA"/>
</dbReference>
<keyword evidence="2 6" id="KW-0812">Transmembrane</keyword>
<dbReference type="Proteomes" id="UP000260773">
    <property type="component" value="Unassembled WGS sequence"/>
</dbReference>
<feature type="transmembrane region" description="Helical" evidence="6">
    <location>
        <begin position="285"/>
        <end position="306"/>
    </location>
</feature>
<evidence type="ECO:0000256" key="1">
    <source>
        <dbReference type="ARBA" id="ARBA00004141"/>
    </source>
</evidence>
<feature type="transmembrane region" description="Helical" evidence="6">
    <location>
        <begin position="318"/>
        <end position="342"/>
    </location>
</feature>
<keyword evidence="10" id="KW-1185">Reference proteome</keyword>
<dbReference type="GO" id="GO:0015648">
    <property type="term" value="F:lipid-linked peptidoglycan transporter activity"/>
    <property type="evidence" value="ECO:0007669"/>
    <property type="project" value="TreeGrafter"/>
</dbReference>
<dbReference type="OrthoDB" id="9812661at2"/>
<accession>A0A3E2XN71</accession>
<evidence type="ECO:0000313" key="8">
    <source>
        <dbReference type="EMBL" id="RGC48911.1"/>
    </source>
</evidence>
<dbReference type="PANTHER" id="PTHR30474:SF1">
    <property type="entry name" value="PEPTIDOGLYCAN GLYCOSYLTRANSFERASE MRDB"/>
    <property type="match status" value="1"/>
</dbReference>
<feature type="transmembrane region" description="Helical" evidence="6">
    <location>
        <begin position="186"/>
        <end position="205"/>
    </location>
</feature>
<dbReference type="Proteomes" id="UP000261231">
    <property type="component" value="Unassembled WGS sequence"/>
</dbReference>
<evidence type="ECO:0000313" key="9">
    <source>
        <dbReference type="Proteomes" id="UP000260773"/>
    </source>
</evidence>
<reference evidence="9 10" key="1">
    <citation type="submission" date="2018-08" db="EMBL/GenBank/DDBJ databases">
        <title>A genome reference for cultivated species of the human gut microbiota.</title>
        <authorList>
            <person name="Zou Y."/>
            <person name="Xue W."/>
            <person name="Luo G."/>
        </authorList>
    </citation>
    <scope>NUCLEOTIDE SEQUENCE [LARGE SCALE GENOMIC DNA]</scope>
    <source>
        <strain evidence="7 9">AF45-17</strain>
        <strain evidence="8 10">AM28-39</strain>
    </source>
</reference>
<dbReference type="GO" id="GO:0008360">
    <property type="term" value="P:regulation of cell shape"/>
    <property type="evidence" value="ECO:0007669"/>
    <property type="project" value="UniProtKB-KW"/>
</dbReference>
<feature type="transmembrane region" description="Helical" evidence="6">
    <location>
        <begin position="137"/>
        <end position="157"/>
    </location>
</feature>
<evidence type="ECO:0000256" key="5">
    <source>
        <dbReference type="ARBA" id="ARBA00023136"/>
    </source>
</evidence>
<dbReference type="RefSeq" id="WP_015514121.1">
    <property type="nucleotide sequence ID" value="NZ_JAQCWV010000001.1"/>
</dbReference>